<organism evidence="8 9">
    <name type="scientific">Talaromyces rugulosus</name>
    <name type="common">Penicillium rugulosum</name>
    <dbReference type="NCBI Taxonomy" id="121627"/>
    <lineage>
        <taxon>Eukaryota</taxon>
        <taxon>Fungi</taxon>
        <taxon>Dikarya</taxon>
        <taxon>Ascomycota</taxon>
        <taxon>Pezizomycotina</taxon>
        <taxon>Eurotiomycetes</taxon>
        <taxon>Eurotiomycetidae</taxon>
        <taxon>Eurotiales</taxon>
        <taxon>Trichocomaceae</taxon>
        <taxon>Talaromyces</taxon>
        <taxon>Talaromyces sect. Islandici</taxon>
    </lineage>
</organism>
<evidence type="ECO:0000256" key="5">
    <source>
        <dbReference type="ARBA" id="ARBA00023242"/>
    </source>
</evidence>
<evidence type="ECO:0000256" key="1">
    <source>
        <dbReference type="ARBA" id="ARBA00004123"/>
    </source>
</evidence>
<dbReference type="Proteomes" id="UP000509510">
    <property type="component" value="Chromosome V"/>
</dbReference>
<feature type="compositionally biased region" description="Low complexity" evidence="6">
    <location>
        <begin position="187"/>
        <end position="208"/>
    </location>
</feature>
<dbReference type="InterPro" id="IPR036864">
    <property type="entry name" value="Zn2-C6_fun-type_DNA-bd_sf"/>
</dbReference>
<sequence length="702" mass="78679">MTATSIVIPTSSDMLSGKHSLRVPVIAPRIKGFALPSPPDSSPLKSISLGTPSPRIRLPPRSRTGCWTCRSRKVKCDENRPNCGQCSRLGHLCDYSPRLSFRDDTSRVMERMSEVSTAGNAVWDPSTRIHSPPISPGLYDSMPPFFTLTSDEEREKKAENSHPGTYHVIATPDSFTGLPEYSDELSVDSSSKSLKSRRGSATSSLLSRESSETNDPNIVILDRFEDNSQRYTTPQWRKPRLSSASSMVTSPPPAASPLQFPFDGYYALSHVLGVERGSQDERLLTHFRNVVWKQLIQGQYTQELFSPLSSPIIPGAEMFEEIASTFPPLLHAMMAVSAFSLSRQESTQSLEALQHYQQAFPSLQTALRSNEDLCSDGLFLTHFLLLVYEIAAAEEGGSNLWSHHMSQLLQISMRRASTLGTERYPYIIWFVCNIDLYALLSGAGTGKFLKAMLENNMLPDSKCQLYPLASSGYSVIYPEENATLPHILQLYYDTFVLASRLAFLASELRDGEVCYDASSPTAASPKWLYEVRGRLQQLWNSADNHYLCQHMEILPQRSREVFQNAITLYHSCMIYSYTSMWRGQRLGADTGSEEMISHHASAILQVAEAIVRDERFDLRFVIFPLFMAGVSTSSAGQKMMAMDLMSSMEKQALGRNATTTRDLLQMVYQSQTEHLMTVGHSVHVDWRDVMTQYAMQVVNFGM</sequence>
<keyword evidence="4" id="KW-0804">Transcription</keyword>
<evidence type="ECO:0000313" key="8">
    <source>
        <dbReference type="EMBL" id="QKX62633.1"/>
    </source>
</evidence>
<dbReference type="Gene3D" id="4.10.240.10">
    <property type="entry name" value="Zn(2)-C6 fungal-type DNA-binding domain"/>
    <property type="match status" value="1"/>
</dbReference>
<dbReference type="CDD" id="cd00067">
    <property type="entry name" value="GAL4"/>
    <property type="match status" value="1"/>
</dbReference>
<accession>A0A7H8RDK2</accession>
<dbReference type="PROSITE" id="PS00463">
    <property type="entry name" value="ZN2_CY6_FUNGAL_1"/>
    <property type="match status" value="1"/>
</dbReference>
<evidence type="ECO:0000313" key="9">
    <source>
        <dbReference type="Proteomes" id="UP000509510"/>
    </source>
</evidence>
<feature type="region of interest" description="Disordered" evidence="6">
    <location>
        <begin position="231"/>
        <end position="252"/>
    </location>
</feature>
<dbReference type="Pfam" id="PF00172">
    <property type="entry name" value="Zn_clus"/>
    <property type="match status" value="1"/>
</dbReference>
<keyword evidence="9" id="KW-1185">Reference proteome</keyword>
<dbReference type="GeneID" id="55997277"/>
<evidence type="ECO:0000259" key="7">
    <source>
        <dbReference type="PROSITE" id="PS50048"/>
    </source>
</evidence>
<comment type="subcellular location">
    <subcellularLocation>
        <location evidence="1">Nucleus</location>
    </subcellularLocation>
</comment>
<keyword evidence="5" id="KW-0539">Nucleus</keyword>
<dbReference type="EMBL" id="CP055902">
    <property type="protein sequence ID" value="QKX62633.1"/>
    <property type="molecule type" value="Genomic_DNA"/>
</dbReference>
<dbReference type="KEGG" id="trg:TRUGW13939_09794"/>
<reference evidence="9" key="1">
    <citation type="submission" date="2020-06" db="EMBL/GenBank/DDBJ databases">
        <title>A chromosome-scale genome assembly of Talaromyces rugulosus W13939.</title>
        <authorList>
            <person name="Wang B."/>
            <person name="Guo L."/>
            <person name="Ye K."/>
            <person name="Wang L."/>
        </authorList>
    </citation>
    <scope>NUCLEOTIDE SEQUENCE [LARGE SCALE GENOMIC DNA]</scope>
    <source>
        <strain evidence="9">W13939</strain>
    </source>
</reference>
<dbReference type="GO" id="GO:0000981">
    <property type="term" value="F:DNA-binding transcription factor activity, RNA polymerase II-specific"/>
    <property type="evidence" value="ECO:0007669"/>
    <property type="project" value="InterPro"/>
</dbReference>
<dbReference type="PANTHER" id="PTHR37534">
    <property type="entry name" value="TRANSCRIPTIONAL ACTIVATOR PROTEIN UGA3"/>
    <property type="match status" value="1"/>
</dbReference>
<dbReference type="GO" id="GO:0000976">
    <property type="term" value="F:transcription cis-regulatory region binding"/>
    <property type="evidence" value="ECO:0007669"/>
    <property type="project" value="TreeGrafter"/>
</dbReference>
<dbReference type="GO" id="GO:0005634">
    <property type="term" value="C:nucleus"/>
    <property type="evidence" value="ECO:0007669"/>
    <property type="project" value="UniProtKB-SubCell"/>
</dbReference>
<dbReference type="GO" id="GO:0008270">
    <property type="term" value="F:zinc ion binding"/>
    <property type="evidence" value="ECO:0007669"/>
    <property type="project" value="InterPro"/>
</dbReference>
<dbReference type="Pfam" id="PF11951">
    <property type="entry name" value="Fungal_trans_2"/>
    <property type="match status" value="1"/>
</dbReference>
<dbReference type="InterPro" id="IPR001138">
    <property type="entry name" value="Zn2Cys6_DnaBD"/>
</dbReference>
<evidence type="ECO:0000256" key="2">
    <source>
        <dbReference type="ARBA" id="ARBA00023015"/>
    </source>
</evidence>
<gene>
    <name evidence="8" type="ORF">TRUGW13939_09794</name>
</gene>
<evidence type="ECO:0000256" key="6">
    <source>
        <dbReference type="SAM" id="MobiDB-lite"/>
    </source>
</evidence>
<feature type="domain" description="Zn(2)-C6 fungal-type" evidence="7">
    <location>
        <begin position="65"/>
        <end position="95"/>
    </location>
</feature>
<evidence type="ECO:0000256" key="4">
    <source>
        <dbReference type="ARBA" id="ARBA00023163"/>
    </source>
</evidence>
<feature type="region of interest" description="Disordered" evidence="6">
    <location>
        <begin position="180"/>
        <end position="212"/>
    </location>
</feature>
<proteinExistence type="predicted"/>
<dbReference type="SUPFAM" id="SSF57701">
    <property type="entry name" value="Zn2/Cys6 DNA-binding domain"/>
    <property type="match status" value="1"/>
</dbReference>
<keyword evidence="3" id="KW-0238">DNA-binding</keyword>
<dbReference type="RefSeq" id="XP_035348807.1">
    <property type="nucleotide sequence ID" value="XM_035492914.1"/>
</dbReference>
<dbReference type="OrthoDB" id="3598904at2759"/>
<dbReference type="AlphaFoldDB" id="A0A7H8RDK2"/>
<dbReference type="GO" id="GO:0045944">
    <property type="term" value="P:positive regulation of transcription by RNA polymerase II"/>
    <property type="evidence" value="ECO:0007669"/>
    <property type="project" value="TreeGrafter"/>
</dbReference>
<evidence type="ECO:0000256" key="3">
    <source>
        <dbReference type="ARBA" id="ARBA00023125"/>
    </source>
</evidence>
<dbReference type="PROSITE" id="PS50048">
    <property type="entry name" value="ZN2_CY6_FUNGAL_2"/>
    <property type="match status" value="1"/>
</dbReference>
<dbReference type="PANTHER" id="PTHR37534:SF49">
    <property type="entry name" value="LYSINE BIOSYNTHESIS REGULATORY PROTEIN LYS14"/>
    <property type="match status" value="1"/>
</dbReference>
<dbReference type="CDD" id="cd12148">
    <property type="entry name" value="fungal_TF_MHR"/>
    <property type="match status" value="1"/>
</dbReference>
<protein>
    <recommendedName>
        <fullName evidence="7">Zn(2)-C6 fungal-type domain-containing protein</fullName>
    </recommendedName>
</protein>
<dbReference type="SMART" id="SM00066">
    <property type="entry name" value="GAL4"/>
    <property type="match status" value="1"/>
</dbReference>
<dbReference type="InterPro" id="IPR021858">
    <property type="entry name" value="Fun_TF"/>
</dbReference>
<name>A0A7H8RDK2_TALRU</name>
<keyword evidence="2" id="KW-0805">Transcription regulation</keyword>